<feature type="domain" description="MHD" evidence="7">
    <location>
        <begin position="300"/>
        <end position="633"/>
    </location>
</feature>
<feature type="region of interest" description="Disordered" evidence="5">
    <location>
        <begin position="520"/>
        <end position="560"/>
    </location>
</feature>
<proteinExistence type="predicted"/>
<dbReference type="InterPro" id="IPR018240">
    <property type="entry name" value="Clathrin_mu_CS"/>
</dbReference>
<dbReference type="OrthoDB" id="10259133at2759"/>
<dbReference type="Pfam" id="PF00928">
    <property type="entry name" value="Adap_comp_sub"/>
    <property type="match status" value="1"/>
</dbReference>
<evidence type="ECO:0000256" key="5">
    <source>
        <dbReference type="SAM" id="MobiDB-lite"/>
    </source>
</evidence>
<evidence type="ECO:0000256" key="1">
    <source>
        <dbReference type="ARBA" id="ARBA00004308"/>
    </source>
</evidence>
<dbReference type="AlphaFoldDB" id="A0A1X6NKJ0"/>
<evidence type="ECO:0000256" key="4">
    <source>
        <dbReference type="ARBA" id="ARBA00023136"/>
    </source>
</evidence>
<feature type="chain" id="PRO_5012620446" description="MHD domain-containing protein" evidence="6">
    <location>
        <begin position="27"/>
        <end position="635"/>
    </location>
</feature>
<comment type="subcellular location">
    <subcellularLocation>
        <location evidence="1">Endomembrane system</location>
    </subcellularLocation>
</comment>
<evidence type="ECO:0000256" key="6">
    <source>
        <dbReference type="SAM" id="SignalP"/>
    </source>
</evidence>
<dbReference type="PROSITE" id="PS00990">
    <property type="entry name" value="CLAT_ADAPTOR_M_1"/>
    <property type="match status" value="1"/>
</dbReference>
<feature type="compositionally biased region" description="Basic and acidic residues" evidence="5">
    <location>
        <begin position="530"/>
        <end position="560"/>
    </location>
</feature>
<dbReference type="GO" id="GO:0030131">
    <property type="term" value="C:clathrin adaptor complex"/>
    <property type="evidence" value="ECO:0007669"/>
    <property type="project" value="InterPro"/>
</dbReference>
<evidence type="ECO:0000256" key="3">
    <source>
        <dbReference type="ARBA" id="ARBA00022927"/>
    </source>
</evidence>
<keyword evidence="4" id="KW-0472">Membrane</keyword>
<organism evidence="8 9">
    <name type="scientific">Porphyra umbilicalis</name>
    <name type="common">Purple laver</name>
    <name type="synonym">Red alga</name>
    <dbReference type="NCBI Taxonomy" id="2786"/>
    <lineage>
        <taxon>Eukaryota</taxon>
        <taxon>Rhodophyta</taxon>
        <taxon>Bangiophyceae</taxon>
        <taxon>Bangiales</taxon>
        <taxon>Bangiaceae</taxon>
        <taxon>Porphyra</taxon>
    </lineage>
</organism>
<feature type="signal peptide" evidence="6">
    <location>
        <begin position="1"/>
        <end position="26"/>
    </location>
</feature>
<dbReference type="GO" id="GO:0012505">
    <property type="term" value="C:endomembrane system"/>
    <property type="evidence" value="ECO:0007669"/>
    <property type="project" value="UniProtKB-SubCell"/>
</dbReference>
<dbReference type="Gene3D" id="3.30.450.60">
    <property type="match status" value="1"/>
</dbReference>
<keyword evidence="6" id="KW-0732">Signal</keyword>
<dbReference type="InterPro" id="IPR050431">
    <property type="entry name" value="Adaptor_comp_med_subunit"/>
</dbReference>
<evidence type="ECO:0000313" key="8">
    <source>
        <dbReference type="EMBL" id="OSX69060.1"/>
    </source>
</evidence>
<dbReference type="SUPFAM" id="SSF49447">
    <property type="entry name" value="Second domain of Mu2 adaptin subunit (ap50) of ap2 adaptor"/>
    <property type="match status" value="1"/>
</dbReference>
<evidence type="ECO:0000259" key="7">
    <source>
        <dbReference type="PROSITE" id="PS51072"/>
    </source>
</evidence>
<dbReference type="InterPro" id="IPR011012">
    <property type="entry name" value="Longin-like_dom_sf"/>
</dbReference>
<dbReference type="Proteomes" id="UP000218209">
    <property type="component" value="Unassembled WGS sequence"/>
</dbReference>
<keyword evidence="9" id="KW-1185">Reference proteome</keyword>
<keyword evidence="3" id="KW-0653">Protein transport</keyword>
<accession>A0A1X6NKJ0</accession>
<dbReference type="InterPro" id="IPR028565">
    <property type="entry name" value="MHD"/>
</dbReference>
<dbReference type="EMBL" id="KV919823">
    <property type="protein sequence ID" value="OSX69060.1"/>
    <property type="molecule type" value="Genomic_DNA"/>
</dbReference>
<evidence type="ECO:0000313" key="9">
    <source>
        <dbReference type="Proteomes" id="UP000218209"/>
    </source>
</evidence>
<keyword evidence="2" id="KW-0813">Transport</keyword>
<dbReference type="InterPro" id="IPR036168">
    <property type="entry name" value="AP2_Mu_C_sf"/>
</dbReference>
<gene>
    <name evidence="8" type="ORF">BU14_1913s0001</name>
</gene>
<name>A0A1X6NKJ0_PORUM</name>
<evidence type="ECO:0000256" key="2">
    <source>
        <dbReference type="ARBA" id="ARBA00022448"/>
    </source>
</evidence>
<dbReference type="GO" id="GO:0006886">
    <property type="term" value="P:intracellular protein transport"/>
    <property type="evidence" value="ECO:0007669"/>
    <property type="project" value="InterPro"/>
</dbReference>
<dbReference type="PROSITE" id="PS51072">
    <property type="entry name" value="MHD"/>
    <property type="match status" value="1"/>
</dbReference>
<dbReference type="SUPFAM" id="SSF64356">
    <property type="entry name" value="SNARE-like"/>
    <property type="match status" value="1"/>
</dbReference>
<protein>
    <recommendedName>
        <fullName evidence="7">MHD domain-containing protein</fullName>
    </recommendedName>
</protein>
<dbReference type="GO" id="GO:0016192">
    <property type="term" value="P:vesicle-mediated transport"/>
    <property type="evidence" value="ECO:0007669"/>
    <property type="project" value="InterPro"/>
</dbReference>
<sequence length="635" mass="66552">MPRTIPPRARRPCVPVAVVVWWVAWGVPVPGRGGSSPPSRQCYGATECLLVSLPEPRRHRLHPAWCLTACPPVPECMAASILIADARGGVIIHRTYKPHVPDTAVSELLTLLTAPDYDVGALEDGAPPPPPPALNAAGSLPPIVYLPQSRCSAVFIRHNQMVLAAFTRSNSNAAVLVAFLYTVLDVLAAYVPAHSPAPVMAGVATSSKKKKRGGPTDTSVVTPALVRSQFVLVYALLDEMMDCGVVQVTTPSLLTSFVSLRGSKTLRSTGSATNAAVAAAAVASATSAVSWRPAGIVHARNEVFLDVIETLHVEVAADGTVLGAHIDGAVRVKPYLSGMPDLKLGLADNVKFATLAAASADHPDMTARNGDGGGAADGQVLLEDVHFHQCVRLGRFASEGIITFVPPDSEFDLLTYRIPTVSPTVVPLSVTAVVDDHTSATHVGYDVRVRAVDPGGALPASMWLAGVTLSLPVPADADTPRFKTSSGKAKYVPADDAVVWKMSKLRPGASATLRGRVGLPSVVATPSSGRDGKDDDGKGAKSGKGDSRWRPRSSSSERRVAVVPAPGGVGFPVVGEGVDRGVVVAARRQVGVGFEVSGLAPSGMKVRFLTVSEASGYRAWVRYLMAAGRFHVKLR</sequence>
<dbReference type="PANTHER" id="PTHR10529">
    <property type="entry name" value="AP COMPLEX SUBUNIT MU"/>
    <property type="match status" value="1"/>
</dbReference>
<dbReference type="Gene3D" id="2.60.40.1170">
    <property type="entry name" value="Mu homology domain, subdomain B"/>
    <property type="match status" value="2"/>
</dbReference>
<reference evidence="8 9" key="1">
    <citation type="submission" date="2017-03" db="EMBL/GenBank/DDBJ databases">
        <title>WGS assembly of Porphyra umbilicalis.</title>
        <authorList>
            <person name="Brawley S.H."/>
            <person name="Blouin N.A."/>
            <person name="Ficko-Blean E."/>
            <person name="Wheeler G.L."/>
            <person name="Lohr M."/>
            <person name="Goodson H.V."/>
            <person name="Jenkins J.W."/>
            <person name="Blaby-Haas C.E."/>
            <person name="Helliwell K.E."/>
            <person name="Chan C."/>
            <person name="Marriage T."/>
            <person name="Bhattacharya D."/>
            <person name="Klein A.S."/>
            <person name="Badis Y."/>
            <person name="Brodie J."/>
            <person name="Cao Y."/>
            <person name="Collen J."/>
            <person name="Dittami S.M."/>
            <person name="Gachon C.M."/>
            <person name="Green B.R."/>
            <person name="Karpowicz S."/>
            <person name="Kim J.W."/>
            <person name="Kudahl U."/>
            <person name="Lin S."/>
            <person name="Michel G."/>
            <person name="Mittag M."/>
            <person name="Olson B.J."/>
            <person name="Pangilinan J."/>
            <person name="Peng Y."/>
            <person name="Qiu H."/>
            <person name="Shu S."/>
            <person name="Singer J.T."/>
            <person name="Smith A.G."/>
            <person name="Sprecher B.N."/>
            <person name="Wagner V."/>
            <person name="Wang W."/>
            <person name="Wang Z.-Y."/>
            <person name="Yan J."/>
            <person name="Yarish C."/>
            <person name="Zoeuner-Riek S."/>
            <person name="Zhuang Y."/>
            <person name="Zou Y."/>
            <person name="Lindquist E.A."/>
            <person name="Grimwood J."/>
            <person name="Barry K."/>
            <person name="Rokhsar D.S."/>
            <person name="Schmutz J."/>
            <person name="Stiller J.W."/>
            <person name="Grossman A.R."/>
            <person name="Prochnik S.E."/>
        </authorList>
    </citation>
    <scope>NUCLEOTIDE SEQUENCE [LARGE SCALE GENOMIC DNA]</scope>
    <source>
        <strain evidence="8">4086291</strain>
    </source>
</reference>